<keyword evidence="1" id="KW-1133">Transmembrane helix</keyword>
<dbReference type="InParanoid" id="A0A330L8I6"/>
<dbReference type="EMBL" id="OUNR01000016">
    <property type="protein sequence ID" value="SPP65296.1"/>
    <property type="molecule type" value="Genomic_DNA"/>
</dbReference>
<feature type="signal peptide" evidence="2">
    <location>
        <begin position="1"/>
        <end position="21"/>
    </location>
</feature>
<evidence type="ECO:0000313" key="4">
    <source>
        <dbReference type="Proteomes" id="UP000248168"/>
    </source>
</evidence>
<dbReference type="OrthoDB" id="9925858at2"/>
<keyword evidence="2" id="KW-0732">Signal</keyword>
<dbReference type="RefSeq" id="WP_121989602.1">
    <property type="nucleotide sequence ID" value="NZ_OUNR01000016.1"/>
</dbReference>
<feature type="transmembrane region" description="Helical" evidence="1">
    <location>
        <begin position="55"/>
        <end position="71"/>
    </location>
</feature>
<protein>
    <submittedName>
        <fullName evidence="3">Uncharacterized protein</fullName>
    </submittedName>
</protein>
<proteinExistence type="predicted"/>
<dbReference type="AlphaFoldDB" id="A0A330L8I6"/>
<feature type="transmembrane region" description="Helical" evidence="1">
    <location>
        <begin position="31"/>
        <end position="48"/>
    </location>
</feature>
<accession>A0A330L8I6</accession>
<gene>
    <name evidence="3" type="ORF">NITLEN_30210</name>
</gene>
<evidence type="ECO:0000313" key="3">
    <source>
        <dbReference type="EMBL" id="SPP65296.1"/>
    </source>
</evidence>
<evidence type="ECO:0000256" key="1">
    <source>
        <dbReference type="SAM" id="Phobius"/>
    </source>
</evidence>
<keyword evidence="4" id="KW-1185">Reference proteome</keyword>
<reference evidence="4" key="1">
    <citation type="submission" date="2018-04" db="EMBL/GenBank/DDBJ databases">
        <authorList>
            <person name="Lucker S."/>
            <person name="Sakoula D."/>
        </authorList>
    </citation>
    <scope>NUCLEOTIDE SEQUENCE [LARGE SCALE GENOMIC DNA]</scope>
</reference>
<organism evidence="3 4">
    <name type="scientific">Nitrospira lenta</name>
    <dbReference type="NCBI Taxonomy" id="1436998"/>
    <lineage>
        <taxon>Bacteria</taxon>
        <taxon>Pseudomonadati</taxon>
        <taxon>Nitrospirota</taxon>
        <taxon>Nitrospiria</taxon>
        <taxon>Nitrospirales</taxon>
        <taxon>Nitrospiraceae</taxon>
        <taxon>Nitrospira</taxon>
    </lineage>
</organism>
<name>A0A330L8I6_9BACT</name>
<keyword evidence="1" id="KW-0812">Transmembrane</keyword>
<sequence length="74" mass="7986">MKRLAIITAAGILASPSLALAVEHNASYQGIAQIYFVFIGAVLIYGVYDSFGKTAMYVATPAILAWCYWMLPPA</sequence>
<keyword evidence="1" id="KW-0472">Membrane</keyword>
<dbReference type="Proteomes" id="UP000248168">
    <property type="component" value="Unassembled WGS sequence"/>
</dbReference>
<evidence type="ECO:0000256" key="2">
    <source>
        <dbReference type="SAM" id="SignalP"/>
    </source>
</evidence>
<feature type="chain" id="PRO_5016349258" evidence="2">
    <location>
        <begin position="22"/>
        <end position="74"/>
    </location>
</feature>